<evidence type="ECO:0000256" key="1">
    <source>
        <dbReference type="ARBA" id="ARBA00007661"/>
    </source>
</evidence>
<keyword evidence="4" id="KW-0560">Oxidoreductase</keyword>
<dbReference type="Gene3D" id="1.10.3270.10">
    <property type="entry name" value="HMGR, N-terminal domain"/>
    <property type="match status" value="1"/>
</dbReference>
<evidence type="ECO:0000256" key="2">
    <source>
        <dbReference type="ARBA" id="ARBA00012999"/>
    </source>
</evidence>
<dbReference type="Gene3D" id="3.30.70.420">
    <property type="entry name" value="Hydroxymethylglutaryl-CoA reductase, class I/II, NAD/NADP-binding domain"/>
    <property type="match status" value="1"/>
</dbReference>
<dbReference type="InterPro" id="IPR023074">
    <property type="entry name" value="HMG_CoA_Rdtase_cat_sf"/>
</dbReference>
<dbReference type="STRING" id="913774.A0A0C3GB97"/>
<dbReference type="InterPro" id="IPR023076">
    <property type="entry name" value="HMG_CoA_Rdtase_CS"/>
</dbReference>
<comment type="similarity">
    <text evidence="1">Belongs to the HMG-CoA reductase family.</text>
</comment>
<dbReference type="InterPro" id="IPR009023">
    <property type="entry name" value="HMG_CoA_Rdtase_NAD(P)-bd_sf"/>
</dbReference>
<dbReference type="Gene3D" id="3.90.770.10">
    <property type="entry name" value="3-hydroxy-3-methylglutaryl-coenzyme A Reductase, Chain A, domain 2"/>
    <property type="match status" value="1"/>
</dbReference>
<dbReference type="GO" id="GO:0004420">
    <property type="term" value="F:hydroxymethylglutaryl-CoA reductase (NADPH) activity"/>
    <property type="evidence" value="ECO:0007669"/>
    <property type="project" value="UniProtKB-EC"/>
</dbReference>
<dbReference type="AlphaFoldDB" id="A0A0C3GB97"/>
<dbReference type="InterPro" id="IPR023282">
    <property type="entry name" value="HMG_CoA_Rdtase_N"/>
</dbReference>
<dbReference type="GO" id="GO:0008299">
    <property type="term" value="P:isoprenoid biosynthetic process"/>
    <property type="evidence" value="ECO:0007669"/>
    <property type="project" value="InterPro"/>
</dbReference>
<dbReference type="CDD" id="cd00643">
    <property type="entry name" value="HMG-CoA_reductase_classI"/>
    <property type="match status" value="1"/>
</dbReference>
<reference evidence="6" key="2">
    <citation type="submission" date="2015-01" db="EMBL/GenBank/DDBJ databases">
        <title>Evolutionary Origins and Diversification of the Mycorrhizal Mutualists.</title>
        <authorList>
            <consortium name="DOE Joint Genome Institute"/>
            <consortium name="Mycorrhizal Genomics Consortium"/>
            <person name="Kohler A."/>
            <person name="Kuo A."/>
            <person name="Nagy L.G."/>
            <person name="Floudas D."/>
            <person name="Copeland A."/>
            <person name="Barry K.W."/>
            <person name="Cichocki N."/>
            <person name="Veneault-Fourrey C."/>
            <person name="LaButti K."/>
            <person name="Lindquist E.A."/>
            <person name="Lipzen A."/>
            <person name="Lundell T."/>
            <person name="Morin E."/>
            <person name="Murat C."/>
            <person name="Riley R."/>
            <person name="Ohm R."/>
            <person name="Sun H."/>
            <person name="Tunlid A."/>
            <person name="Henrissat B."/>
            <person name="Grigoriev I.V."/>
            <person name="Hibbett D.S."/>
            <person name="Martin F."/>
        </authorList>
    </citation>
    <scope>NUCLEOTIDE SEQUENCE [LARGE SCALE GENOMIC DNA]</scope>
    <source>
        <strain evidence="6">Zn</strain>
    </source>
</reference>
<dbReference type="PRINTS" id="PR00071">
    <property type="entry name" value="HMGCOARDTASE"/>
</dbReference>
<dbReference type="SUPFAM" id="SSF55035">
    <property type="entry name" value="NAD-binding domain of HMG-CoA reductase"/>
    <property type="match status" value="1"/>
</dbReference>
<dbReference type="PROSITE" id="PS01192">
    <property type="entry name" value="HMG_COA_REDUCTASE_3"/>
    <property type="match status" value="1"/>
</dbReference>
<dbReference type="InterPro" id="IPR009029">
    <property type="entry name" value="HMG_CoA_Rdtase_sub-bd_dom_sf"/>
</dbReference>
<gene>
    <name evidence="5" type="ORF">OIDMADRAFT_46252</name>
</gene>
<protein>
    <recommendedName>
        <fullName evidence="2">hydroxymethylglutaryl-CoA reductase (NADPH)</fullName>
        <ecNumber evidence="2">1.1.1.34</ecNumber>
    </recommendedName>
</protein>
<evidence type="ECO:0000256" key="3">
    <source>
        <dbReference type="ARBA" id="ARBA00022857"/>
    </source>
</evidence>
<reference evidence="5 6" key="1">
    <citation type="submission" date="2014-04" db="EMBL/GenBank/DDBJ databases">
        <authorList>
            <consortium name="DOE Joint Genome Institute"/>
            <person name="Kuo A."/>
            <person name="Martino E."/>
            <person name="Perotto S."/>
            <person name="Kohler A."/>
            <person name="Nagy L.G."/>
            <person name="Floudas D."/>
            <person name="Copeland A."/>
            <person name="Barry K.W."/>
            <person name="Cichocki N."/>
            <person name="Veneault-Fourrey C."/>
            <person name="LaButti K."/>
            <person name="Lindquist E.A."/>
            <person name="Lipzen A."/>
            <person name="Lundell T."/>
            <person name="Morin E."/>
            <person name="Murat C."/>
            <person name="Sun H."/>
            <person name="Tunlid A."/>
            <person name="Henrissat B."/>
            <person name="Grigoriev I.V."/>
            <person name="Hibbett D.S."/>
            <person name="Martin F."/>
            <person name="Nordberg H.P."/>
            <person name="Cantor M.N."/>
            <person name="Hua S.X."/>
        </authorList>
    </citation>
    <scope>NUCLEOTIDE SEQUENCE [LARGE SCALE GENOMIC DNA]</scope>
    <source>
        <strain evidence="5 6">Zn</strain>
    </source>
</reference>
<dbReference type="GO" id="GO:0006696">
    <property type="term" value="P:ergosterol biosynthetic process"/>
    <property type="evidence" value="ECO:0007669"/>
    <property type="project" value="TreeGrafter"/>
</dbReference>
<dbReference type="GO" id="GO:0015936">
    <property type="term" value="P:coenzyme A metabolic process"/>
    <property type="evidence" value="ECO:0007669"/>
    <property type="project" value="InterPro"/>
</dbReference>
<dbReference type="Pfam" id="PF00368">
    <property type="entry name" value="HMG-CoA_red"/>
    <property type="match status" value="1"/>
</dbReference>
<sequence length="383" mass="40359">MLKLGLVTSSPTVRLKDHNRAVQLRRNASGDGPQPPNRLAASIDLSDLPYQQYDWSQAHGACCENAIGYMPIPVGAAGQLLVDGIPYHVPMVTTEGVLAASIMRGCKAINLTPVASSPNLERAAAAKIWLDSTKCQRMMKRAFDSTSRFARFSGITTILVGSQLFIRFKATAGDAMEMNMTSKGAEAALTMMGKEGFPDMYILSLSGNYCADKKAAAVNWIEVPADVLSFVLIIDVDTLVKLIQVKNLVGSAVAGALGSFNAHAANIVATVFIATGQDGAQIAESASCLTTMMNVQGELHISVSMPSLEVATAGGGTVLRLQSTMHNMLGVRGPHTRNPGDNAGRLARIIAAAVLAGEVSLCSALAAGQLVRSHMLYNRKGSA</sequence>
<dbReference type="Proteomes" id="UP000054321">
    <property type="component" value="Unassembled WGS sequence"/>
</dbReference>
<evidence type="ECO:0000313" key="6">
    <source>
        <dbReference type="Proteomes" id="UP000054321"/>
    </source>
</evidence>
<dbReference type="GO" id="GO:0005778">
    <property type="term" value="C:peroxisomal membrane"/>
    <property type="evidence" value="ECO:0007669"/>
    <property type="project" value="TreeGrafter"/>
</dbReference>
<dbReference type="GO" id="GO:0005789">
    <property type="term" value="C:endoplasmic reticulum membrane"/>
    <property type="evidence" value="ECO:0007669"/>
    <property type="project" value="TreeGrafter"/>
</dbReference>
<keyword evidence="3" id="KW-0521">NADP</keyword>
<dbReference type="InParanoid" id="A0A0C3GB97"/>
<dbReference type="EMBL" id="KN832895">
    <property type="protein sequence ID" value="KIM93460.1"/>
    <property type="molecule type" value="Genomic_DNA"/>
</dbReference>
<dbReference type="HOGENOM" id="CLU_001734_2_0_1"/>
<dbReference type="OrthoDB" id="310654at2759"/>
<dbReference type="SUPFAM" id="SSF56542">
    <property type="entry name" value="Substrate-binding domain of HMG-CoA reductase"/>
    <property type="match status" value="1"/>
</dbReference>
<dbReference type="PANTHER" id="PTHR10572:SF24">
    <property type="entry name" value="3-HYDROXY-3-METHYLGLUTARYL-COENZYME A REDUCTASE"/>
    <property type="match status" value="1"/>
</dbReference>
<name>A0A0C3GB97_OIDMZ</name>
<dbReference type="InterPro" id="IPR002202">
    <property type="entry name" value="HMG_CoA_Rdtase"/>
</dbReference>
<organism evidence="5 6">
    <name type="scientific">Oidiodendron maius (strain Zn)</name>
    <dbReference type="NCBI Taxonomy" id="913774"/>
    <lineage>
        <taxon>Eukaryota</taxon>
        <taxon>Fungi</taxon>
        <taxon>Dikarya</taxon>
        <taxon>Ascomycota</taxon>
        <taxon>Pezizomycotina</taxon>
        <taxon>Leotiomycetes</taxon>
        <taxon>Leotiomycetes incertae sedis</taxon>
        <taxon>Myxotrichaceae</taxon>
        <taxon>Oidiodendron</taxon>
    </lineage>
</organism>
<evidence type="ECO:0000256" key="4">
    <source>
        <dbReference type="ARBA" id="ARBA00023002"/>
    </source>
</evidence>
<keyword evidence="6" id="KW-1185">Reference proteome</keyword>
<dbReference type="PANTHER" id="PTHR10572">
    <property type="entry name" value="3-HYDROXY-3-METHYLGLUTARYL-COENZYME A REDUCTASE"/>
    <property type="match status" value="1"/>
</dbReference>
<dbReference type="InterPro" id="IPR004554">
    <property type="entry name" value="HMG_CoA_Rdtase_eu_arc"/>
</dbReference>
<evidence type="ECO:0000313" key="5">
    <source>
        <dbReference type="EMBL" id="KIM93460.1"/>
    </source>
</evidence>
<accession>A0A0C3GB97</accession>
<dbReference type="PROSITE" id="PS50065">
    <property type="entry name" value="HMG_COA_REDUCTASE_4"/>
    <property type="match status" value="1"/>
</dbReference>
<dbReference type="EC" id="1.1.1.34" evidence="2"/>
<dbReference type="FunFam" id="3.30.70.420:FF:000001">
    <property type="entry name" value="3-hydroxy-3-methylglutaryl coenzyme A reductase"/>
    <property type="match status" value="1"/>
</dbReference>
<proteinExistence type="inferred from homology"/>